<protein>
    <submittedName>
        <fullName evidence="2">Uncharacterized protein</fullName>
    </submittedName>
</protein>
<feature type="non-terminal residue" evidence="2">
    <location>
        <position position="1"/>
    </location>
</feature>
<dbReference type="EMBL" id="JAWDGP010005076">
    <property type="protein sequence ID" value="KAK3759740.1"/>
    <property type="molecule type" value="Genomic_DNA"/>
</dbReference>
<name>A0AAE0YZ41_9GAST</name>
<gene>
    <name evidence="2" type="ORF">RRG08_007595</name>
</gene>
<reference evidence="2" key="1">
    <citation type="journal article" date="2023" name="G3 (Bethesda)">
        <title>A reference genome for the long-term kleptoplast-retaining sea slug Elysia crispata morphotype clarki.</title>
        <authorList>
            <person name="Eastman K.E."/>
            <person name="Pendleton A.L."/>
            <person name="Shaikh M.A."/>
            <person name="Suttiyut T."/>
            <person name="Ogas R."/>
            <person name="Tomko P."/>
            <person name="Gavelis G."/>
            <person name="Widhalm J.R."/>
            <person name="Wisecaver J.H."/>
        </authorList>
    </citation>
    <scope>NUCLEOTIDE SEQUENCE</scope>
    <source>
        <strain evidence="2">ECLA1</strain>
    </source>
</reference>
<sequence>MDCGRPWGQIDWSFHLLVVSLMVLTSPANAEIIVVDIDTNETSPIFQDLTAAFGPNFPHNGLM</sequence>
<feature type="chain" id="PRO_5041907130" evidence="1">
    <location>
        <begin position="31"/>
        <end position="63"/>
    </location>
</feature>
<keyword evidence="1" id="KW-0732">Signal</keyword>
<organism evidence="2 3">
    <name type="scientific">Elysia crispata</name>
    <name type="common">lettuce slug</name>
    <dbReference type="NCBI Taxonomy" id="231223"/>
    <lineage>
        <taxon>Eukaryota</taxon>
        <taxon>Metazoa</taxon>
        <taxon>Spiralia</taxon>
        <taxon>Lophotrochozoa</taxon>
        <taxon>Mollusca</taxon>
        <taxon>Gastropoda</taxon>
        <taxon>Heterobranchia</taxon>
        <taxon>Euthyneura</taxon>
        <taxon>Panpulmonata</taxon>
        <taxon>Sacoglossa</taxon>
        <taxon>Placobranchoidea</taxon>
        <taxon>Plakobranchidae</taxon>
        <taxon>Elysia</taxon>
    </lineage>
</organism>
<evidence type="ECO:0000313" key="3">
    <source>
        <dbReference type="Proteomes" id="UP001283361"/>
    </source>
</evidence>
<feature type="signal peptide" evidence="1">
    <location>
        <begin position="1"/>
        <end position="30"/>
    </location>
</feature>
<comment type="caution">
    <text evidence="2">The sequence shown here is derived from an EMBL/GenBank/DDBJ whole genome shotgun (WGS) entry which is preliminary data.</text>
</comment>
<keyword evidence="3" id="KW-1185">Reference proteome</keyword>
<evidence type="ECO:0000256" key="1">
    <source>
        <dbReference type="SAM" id="SignalP"/>
    </source>
</evidence>
<dbReference type="AlphaFoldDB" id="A0AAE0YZ41"/>
<accession>A0AAE0YZ41</accession>
<evidence type="ECO:0000313" key="2">
    <source>
        <dbReference type="EMBL" id="KAK3759740.1"/>
    </source>
</evidence>
<dbReference type="Proteomes" id="UP001283361">
    <property type="component" value="Unassembled WGS sequence"/>
</dbReference>
<proteinExistence type="predicted"/>